<dbReference type="Gene3D" id="2.60.120.380">
    <property type="match status" value="1"/>
</dbReference>
<protein>
    <submittedName>
        <fullName evidence="2">DVUA0089 family protein</fullName>
    </submittedName>
</protein>
<feature type="signal peptide" evidence="1">
    <location>
        <begin position="1"/>
        <end position="24"/>
    </location>
</feature>
<organism evidence="2 3">
    <name type="scientific">Paludisphaera mucosa</name>
    <dbReference type="NCBI Taxonomy" id="3030827"/>
    <lineage>
        <taxon>Bacteria</taxon>
        <taxon>Pseudomonadati</taxon>
        <taxon>Planctomycetota</taxon>
        <taxon>Planctomycetia</taxon>
        <taxon>Isosphaerales</taxon>
        <taxon>Isosphaeraceae</taxon>
        <taxon>Paludisphaera</taxon>
    </lineage>
</organism>
<comment type="caution">
    <text evidence="2">The sequence shown here is derived from an EMBL/GenBank/DDBJ whole genome shotgun (WGS) entry which is preliminary data.</text>
</comment>
<gene>
    <name evidence="2" type="ORF">PZE19_16210</name>
</gene>
<dbReference type="RefSeq" id="WP_277861680.1">
    <property type="nucleotide sequence ID" value="NZ_JARRAG010000002.1"/>
</dbReference>
<dbReference type="Proteomes" id="UP001216907">
    <property type="component" value="Unassembled WGS sequence"/>
</dbReference>
<name>A0ABT6FDA0_9BACT</name>
<dbReference type="EMBL" id="JARRAG010000002">
    <property type="protein sequence ID" value="MDG3005335.1"/>
    <property type="molecule type" value="Genomic_DNA"/>
</dbReference>
<evidence type="ECO:0000256" key="1">
    <source>
        <dbReference type="SAM" id="SignalP"/>
    </source>
</evidence>
<keyword evidence="3" id="KW-1185">Reference proteome</keyword>
<keyword evidence="1" id="KW-0732">Signal</keyword>
<reference evidence="2 3" key="1">
    <citation type="submission" date="2023-03" db="EMBL/GenBank/DDBJ databases">
        <title>Paludisphaera mucosa sp. nov. a novel planctomycete from northern fen.</title>
        <authorList>
            <person name="Ivanova A."/>
        </authorList>
    </citation>
    <scope>NUCLEOTIDE SEQUENCE [LARGE SCALE GENOMIC DNA]</scope>
    <source>
        <strain evidence="2 3">Pla2</strain>
    </source>
</reference>
<proteinExistence type="predicted"/>
<feature type="chain" id="PRO_5045486429" evidence="1">
    <location>
        <begin position="25"/>
        <end position="230"/>
    </location>
</feature>
<evidence type="ECO:0000313" key="2">
    <source>
        <dbReference type="EMBL" id="MDG3005335.1"/>
    </source>
</evidence>
<sequence length="230" mass="23166">MSFRRVFTFGILAFATSMASSALAGSWVEIGDAGSLPSTAQYVLGSGPLDLISGQLADEFDVDVYAIYVDGGGTFSASTVGLTSVDTKLFLFDASGLGVYGNDDADVFTLQSLLPAGDPLTPLAAGVYFLAVTSYPIDPLSAGGSIFLQPLFPEEVVGPVGPGGSSPVTGYDGSGEAGAYGISLTGARFINNTAVPEPSTLTMTAGAAALGLGVGAAKSRRGRRAESGRA</sequence>
<dbReference type="NCBIfam" id="NF038127">
    <property type="entry name" value="FDP_fam"/>
    <property type="match status" value="1"/>
</dbReference>
<evidence type="ECO:0000313" key="3">
    <source>
        <dbReference type="Proteomes" id="UP001216907"/>
    </source>
</evidence>
<accession>A0ABT6FDA0</accession>